<feature type="domain" description="Ppx/GppA phosphatase N-terminal" evidence="3">
    <location>
        <begin position="17"/>
        <end position="308"/>
    </location>
</feature>
<dbReference type="Gene3D" id="3.30.420.40">
    <property type="match status" value="1"/>
</dbReference>
<proteinExistence type="predicted"/>
<dbReference type="Pfam" id="PF02541">
    <property type="entry name" value="Ppx-GppA"/>
    <property type="match status" value="1"/>
</dbReference>
<name>A0A849SRT4_UNCEI</name>
<dbReference type="Gene3D" id="3.30.420.150">
    <property type="entry name" value="Exopolyphosphatase. Domain 2"/>
    <property type="match status" value="1"/>
</dbReference>
<organism evidence="5 6">
    <name type="scientific">Eiseniibacteriota bacterium</name>
    <dbReference type="NCBI Taxonomy" id="2212470"/>
    <lineage>
        <taxon>Bacteria</taxon>
        <taxon>Candidatus Eiseniibacteriota</taxon>
    </lineage>
</organism>
<dbReference type="AlphaFoldDB" id="A0A849SRT4"/>
<dbReference type="Pfam" id="PF21447">
    <property type="entry name" value="Ppx-GppA_III"/>
    <property type="match status" value="1"/>
</dbReference>
<dbReference type="GO" id="GO:0016462">
    <property type="term" value="F:pyrophosphatase activity"/>
    <property type="evidence" value="ECO:0007669"/>
    <property type="project" value="TreeGrafter"/>
</dbReference>
<dbReference type="CDD" id="cd24006">
    <property type="entry name" value="ASKHA_NBD_PPX_GppA"/>
    <property type="match status" value="1"/>
</dbReference>
<protein>
    <submittedName>
        <fullName evidence="5">Ppx/GppA family phosphatase</fullName>
    </submittedName>
</protein>
<dbReference type="InterPro" id="IPR048950">
    <property type="entry name" value="Ppx_GppA_C"/>
</dbReference>
<evidence type="ECO:0000259" key="3">
    <source>
        <dbReference type="Pfam" id="PF02541"/>
    </source>
</evidence>
<dbReference type="InterPro" id="IPR043129">
    <property type="entry name" value="ATPase_NBD"/>
</dbReference>
<evidence type="ECO:0000256" key="2">
    <source>
        <dbReference type="SAM" id="MobiDB-lite"/>
    </source>
</evidence>
<reference evidence="5 6" key="1">
    <citation type="submission" date="2020-04" db="EMBL/GenBank/DDBJ databases">
        <title>Metagenomic profiling of ammonia- and methane-oxidizing microorganisms in a Dutch drinking water treatment plant.</title>
        <authorList>
            <person name="Poghosyan L."/>
            <person name="Leucker S."/>
        </authorList>
    </citation>
    <scope>NUCLEOTIDE SEQUENCE [LARGE SCALE GENOMIC DNA]</scope>
    <source>
        <strain evidence="5">S-RSF-IL-03</strain>
    </source>
</reference>
<accession>A0A849SRT4</accession>
<dbReference type="SUPFAM" id="SSF53067">
    <property type="entry name" value="Actin-like ATPase domain"/>
    <property type="match status" value="2"/>
</dbReference>
<sequence>MRIAAIDIGTNSIHMVIADATSVGSFVVVEREREVVQIGRGSFRGAGLRRDAMQRTVEALARFTQLARRHGADRILCTATAAVREARNGGEFLQAARAASGVQPRVIPAEVEGRLIYLGVKSALQLGDGPALVVDIGGGSAQLVVGDRERLLLATSAPLGALRLSERFLDSDPPSRGDVQRLRRHIREAARDSIKRVGALEPSRAYGSSGSIHALAQIAHWLEHGAAIEHMNGHVLTLEALSELTRRLSRMTLAQRERLPGIDARRAEIIVPGALVLLHVLEATGMNGITVSDFGVREGLVTDYIEKHRDEISRLAPIEDLRLRSVLALLDRFQSDAPHARHVAMLALALFDALATEHRLDAGVRDLLHYAALLHDVGSAVGFDRHAEHSAYIIRNGNLRGLSSAEVDLVALVARYHSKAAPRKRDPEFAALPRASRRTVRWLAGMLRVAEGLDRSHYQLIRGVRVSRRGDRAALLVAARRDAKLELWAARGRTELLARMLGSRKRPMRMIVKLDPVAARAPEAGTRRAEAVAKSSEASPPLKIVSRG</sequence>
<evidence type="ECO:0000256" key="1">
    <source>
        <dbReference type="ARBA" id="ARBA00022801"/>
    </source>
</evidence>
<dbReference type="PANTHER" id="PTHR30005:SF0">
    <property type="entry name" value="RETROGRADE REGULATION PROTEIN 2"/>
    <property type="match status" value="1"/>
</dbReference>
<dbReference type="Proteomes" id="UP000580839">
    <property type="component" value="Unassembled WGS sequence"/>
</dbReference>
<dbReference type="InterPro" id="IPR050273">
    <property type="entry name" value="GppA/Ppx_hydrolase"/>
</dbReference>
<dbReference type="EMBL" id="JABFRW010000190">
    <property type="protein sequence ID" value="NOT35354.1"/>
    <property type="molecule type" value="Genomic_DNA"/>
</dbReference>
<gene>
    <name evidence="5" type="ORF">HOP12_14515</name>
</gene>
<evidence type="ECO:0000259" key="4">
    <source>
        <dbReference type="Pfam" id="PF21447"/>
    </source>
</evidence>
<evidence type="ECO:0000313" key="5">
    <source>
        <dbReference type="EMBL" id="NOT35354.1"/>
    </source>
</evidence>
<dbReference type="PANTHER" id="PTHR30005">
    <property type="entry name" value="EXOPOLYPHOSPHATASE"/>
    <property type="match status" value="1"/>
</dbReference>
<evidence type="ECO:0000313" key="6">
    <source>
        <dbReference type="Proteomes" id="UP000580839"/>
    </source>
</evidence>
<comment type="caution">
    <text evidence="5">The sequence shown here is derived from an EMBL/GenBank/DDBJ whole genome shotgun (WGS) entry which is preliminary data.</text>
</comment>
<dbReference type="SUPFAM" id="SSF109604">
    <property type="entry name" value="HD-domain/PDEase-like"/>
    <property type="match status" value="1"/>
</dbReference>
<dbReference type="InterPro" id="IPR030673">
    <property type="entry name" value="PyroPPase_GppA_Ppx"/>
</dbReference>
<dbReference type="PIRSF" id="PIRSF001267">
    <property type="entry name" value="Pyrophosphatase_GppA_Ppx"/>
    <property type="match status" value="1"/>
</dbReference>
<keyword evidence="1" id="KW-0378">Hydrolase</keyword>
<feature type="domain" description="Ppx/GppA phosphatase C-terminal" evidence="4">
    <location>
        <begin position="322"/>
        <end position="460"/>
    </location>
</feature>
<dbReference type="InterPro" id="IPR003695">
    <property type="entry name" value="Ppx_GppA_N"/>
</dbReference>
<dbReference type="Gene3D" id="1.10.3210.10">
    <property type="entry name" value="Hypothetical protein af1432"/>
    <property type="match status" value="1"/>
</dbReference>
<feature type="region of interest" description="Disordered" evidence="2">
    <location>
        <begin position="523"/>
        <end position="548"/>
    </location>
</feature>